<sequence length="297" mass="33416">MAARTPKKRRSSKKSPSLPFGRKCKLAGVSAAAVFAVVGFVLNPNLRELSKVERAVAELIQSIQNPGSELLAPTGKYVQTQFQSCPHFFPQQQPPIVPSQNRLREMCFDSFAILHNGQTKTPVFVAQRLNKRMLEQAKEVPRSNRFYEEARLPSADRATLADYRNSGYSRGHMAPAGDMDTPEAMAQSFSLSNMVPQNQTHNAGAWSKVEGDTRQYVRRAKGDVYVVTGPVYGQRTSYIGENRVAVPEYIYKLVYDPSDHRAWVYWHKNDPKTVVGNPISYEEFVKRTGLQILPTVH</sequence>
<dbReference type="InterPro" id="IPR020821">
    <property type="entry name" value="ENPP1-3/EXOG-like_nuc-like"/>
</dbReference>
<dbReference type="SMART" id="SM00477">
    <property type="entry name" value="NUC"/>
    <property type="match status" value="1"/>
</dbReference>
<protein>
    <submittedName>
        <fullName evidence="5">DNA/RNA non-specific endonuclease</fullName>
    </submittedName>
</protein>
<dbReference type="GO" id="GO:0000014">
    <property type="term" value="F:single-stranded DNA endodeoxyribonuclease activity"/>
    <property type="evidence" value="ECO:0007669"/>
    <property type="project" value="TreeGrafter"/>
</dbReference>
<feature type="active site" description="Proton acceptor" evidence="1">
    <location>
        <position position="172"/>
    </location>
</feature>
<keyword evidence="5" id="KW-0378">Hydrolase</keyword>
<keyword evidence="5" id="KW-0540">Nuclease</keyword>
<dbReference type="Proteomes" id="UP000823889">
    <property type="component" value="Unassembled WGS sequence"/>
</dbReference>
<dbReference type="SMART" id="SM00892">
    <property type="entry name" value="Endonuclease_NS"/>
    <property type="match status" value="1"/>
</dbReference>
<dbReference type="InterPro" id="IPR044929">
    <property type="entry name" value="DNA/RNA_non-sp_Endonuclease_sf"/>
</dbReference>
<feature type="domain" description="DNA/RNA non-specific endonuclease/pyrophosphatase/phosphodiesterase" evidence="4">
    <location>
        <begin position="107"/>
        <end position="296"/>
    </location>
</feature>
<evidence type="ECO:0000256" key="1">
    <source>
        <dbReference type="PIRSR" id="PIRSR640255-1"/>
    </source>
</evidence>
<gene>
    <name evidence="5" type="ORF">H9906_03150</name>
</gene>
<dbReference type="Gene3D" id="3.40.570.10">
    <property type="entry name" value="Extracellular Endonuclease, subunit A"/>
    <property type="match status" value="1"/>
</dbReference>
<evidence type="ECO:0000259" key="4">
    <source>
        <dbReference type="SMART" id="SM00892"/>
    </source>
</evidence>
<evidence type="ECO:0000259" key="3">
    <source>
        <dbReference type="SMART" id="SM00477"/>
    </source>
</evidence>
<dbReference type="GO" id="GO:0003676">
    <property type="term" value="F:nucleic acid binding"/>
    <property type="evidence" value="ECO:0007669"/>
    <property type="project" value="InterPro"/>
</dbReference>
<accession>A0A9D2RI28</accession>
<comment type="caution">
    <text evidence="5">The sequence shown here is derived from an EMBL/GenBank/DDBJ whole genome shotgun (WGS) entry which is preliminary data.</text>
</comment>
<feature type="binding site" evidence="2">
    <location>
        <position position="202"/>
    </location>
    <ligand>
        <name>Mg(2+)</name>
        <dbReference type="ChEBI" id="CHEBI:18420"/>
        <note>catalytic</note>
    </ligand>
</feature>
<evidence type="ECO:0000313" key="5">
    <source>
        <dbReference type="EMBL" id="HJD44007.1"/>
    </source>
</evidence>
<keyword evidence="5" id="KW-0255">Endonuclease</keyword>
<dbReference type="Pfam" id="PF01223">
    <property type="entry name" value="Endonuclease_NS"/>
    <property type="match status" value="1"/>
</dbReference>
<dbReference type="PANTHER" id="PTHR13966:SF5">
    <property type="entry name" value="ENDONUCLEASE G, MITOCHONDRIAL"/>
    <property type="match status" value="1"/>
</dbReference>
<dbReference type="GO" id="GO:0046872">
    <property type="term" value="F:metal ion binding"/>
    <property type="evidence" value="ECO:0007669"/>
    <property type="project" value="UniProtKB-KW"/>
</dbReference>
<organism evidence="5 6">
    <name type="scientific">Candidatus Paenalcaligenes intestinipullorum</name>
    <dbReference type="NCBI Taxonomy" id="2838718"/>
    <lineage>
        <taxon>Bacteria</taxon>
        <taxon>Pseudomonadati</taxon>
        <taxon>Pseudomonadota</taxon>
        <taxon>Betaproteobacteria</taxon>
        <taxon>Burkholderiales</taxon>
        <taxon>Alcaligenaceae</taxon>
        <taxon>Paenalcaligenes</taxon>
    </lineage>
</organism>
<evidence type="ECO:0000256" key="2">
    <source>
        <dbReference type="PIRSR" id="PIRSR640255-2"/>
    </source>
</evidence>
<proteinExistence type="predicted"/>
<dbReference type="PANTHER" id="PTHR13966">
    <property type="entry name" value="ENDONUCLEASE RELATED"/>
    <property type="match status" value="1"/>
</dbReference>
<evidence type="ECO:0000313" key="6">
    <source>
        <dbReference type="Proteomes" id="UP000823889"/>
    </source>
</evidence>
<reference evidence="5" key="2">
    <citation type="submission" date="2021-04" db="EMBL/GenBank/DDBJ databases">
        <authorList>
            <person name="Gilroy R."/>
        </authorList>
    </citation>
    <scope>NUCLEOTIDE SEQUENCE</scope>
    <source>
        <strain evidence="5">9264</strain>
    </source>
</reference>
<name>A0A9D2RI28_9BURK</name>
<dbReference type="SUPFAM" id="SSF54060">
    <property type="entry name" value="His-Me finger endonucleases"/>
    <property type="match status" value="1"/>
</dbReference>
<reference evidence="5" key="1">
    <citation type="journal article" date="2021" name="PeerJ">
        <title>Extensive microbial diversity within the chicken gut microbiome revealed by metagenomics and culture.</title>
        <authorList>
            <person name="Gilroy R."/>
            <person name="Ravi A."/>
            <person name="Getino M."/>
            <person name="Pursley I."/>
            <person name="Horton D.L."/>
            <person name="Alikhan N.F."/>
            <person name="Baker D."/>
            <person name="Gharbi K."/>
            <person name="Hall N."/>
            <person name="Watson M."/>
            <person name="Adriaenssens E.M."/>
            <person name="Foster-Nyarko E."/>
            <person name="Jarju S."/>
            <person name="Secka A."/>
            <person name="Antonio M."/>
            <person name="Oren A."/>
            <person name="Chaudhuri R.R."/>
            <person name="La Ragione R."/>
            <person name="Hildebrand F."/>
            <person name="Pallen M.J."/>
        </authorList>
    </citation>
    <scope>NUCLEOTIDE SEQUENCE</scope>
    <source>
        <strain evidence="5">9264</strain>
    </source>
</reference>
<dbReference type="InterPro" id="IPR040255">
    <property type="entry name" value="Non-specific_endonuclease"/>
</dbReference>
<keyword evidence="2" id="KW-0479">Metal-binding</keyword>
<dbReference type="AlphaFoldDB" id="A0A9D2RI28"/>
<dbReference type="EMBL" id="DWUQ01000061">
    <property type="protein sequence ID" value="HJD44007.1"/>
    <property type="molecule type" value="Genomic_DNA"/>
</dbReference>
<dbReference type="InterPro" id="IPR044925">
    <property type="entry name" value="His-Me_finger_sf"/>
</dbReference>
<dbReference type="GO" id="GO:0004521">
    <property type="term" value="F:RNA endonuclease activity"/>
    <property type="evidence" value="ECO:0007669"/>
    <property type="project" value="TreeGrafter"/>
</dbReference>
<dbReference type="InterPro" id="IPR001604">
    <property type="entry name" value="Endo_G_ENPP1-like_dom"/>
</dbReference>
<feature type="domain" description="ENPP1-3/EXOG-like endonuclease/phosphodiesterase" evidence="3">
    <location>
        <begin position="108"/>
        <end position="297"/>
    </location>
</feature>